<keyword evidence="3" id="KW-1185">Reference proteome</keyword>
<organism evidence="2 3">
    <name type="scientific">Artemia franciscana</name>
    <name type="common">Brine shrimp</name>
    <name type="synonym">Artemia sanfranciscana</name>
    <dbReference type="NCBI Taxonomy" id="6661"/>
    <lineage>
        <taxon>Eukaryota</taxon>
        <taxon>Metazoa</taxon>
        <taxon>Ecdysozoa</taxon>
        <taxon>Arthropoda</taxon>
        <taxon>Crustacea</taxon>
        <taxon>Branchiopoda</taxon>
        <taxon>Anostraca</taxon>
        <taxon>Artemiidae</taxon>
        <taxon>Artemia</taxon>
    </lineage>
</organism>
<sequence>GENASPSVLHMQEVTVSSRSEPYDKETAKPSTLPVQGHDAPSSALRMQAADLNVT</sequence>
<feature type="non-terminal residue" evidence="2">
    <location>
        <position position="55"/>
    </location>
</feature>
<feature type="non-terminal residue" evidence="2">
    <location>
        <position position="1"/>
    </location>
</feature>
<dbReference type="EMBL" id="JAVRJZ010000019">
    <property type="protein sequence ID" value="KAK2707441.1"/>
    <property type="molecule type" value="Genomic_DNA"/>
</dbReference>
<dbReference type="AlphaFoldDB" id="A0AA88KZJ4"/>
<accession>A0AA88KZJ4</accession>
<evidence type="ECO:0000313" key="2">
    <source>
        <dbReference type="EMBL" id="KAK2707441.1"/>
    </source>
</evidence>
<comment type="caution">
    <text evidence="2">The sequence shown here is derived from an EMBL/GenBank/DDBJ whole genome shotgun (WGS) entry which is preliminary data.</text>
</comment>
<evidence type="ECO:0000313" key="3">
    <source>
        <dbReference type="Proteomes" id="UP001187531"/>
    </source>
</evidence>
<protein>
    <submittedName>
        <fullName evidence="2">Uncharacterized protein</fullName>
    </submittedName>
</protein>
<evidence type="ECO:0000256" key="1">
    <source>
        <dbReference type="SAM" id="MobiDB-lite"/>
    </source>
</evidence>
<dbReference type="Proteomes" id="UP001187531">
    <property type="component" value="Unassembled WGS sequence"/>
</dbReference>
<name>A0AA88KZJ4_ARTSF</name>
<gene>
    <name evidence="2" type="ORF">QYM36_015212</name>
</gene>
<feature type="region of interest" description="Disordered" evidence="1">
    <location>
        <begin position="1"/>
        <end position="55"/>
    </location>
</feature>
<proteinExistence type="predicted"/>
<reference evidence="2" key="1">
    <citation type="submission" date="2023-07" db="EMBL/GenBank/DDBJ databases">
        <title>Chromosome-level genome assembly of Artemia franciscana.</title>
        <authorList>
            <person name="Jo E."/>
        </authorList>
    </citation>
    <scope>NUCLEOTIDE SEQUENCE</scope>
    <source>
        <tissue evidence="2">Whole body</tissue>
    </source>
</reference>